<dbReference type="RefSeq" id="WP_128795343.1">
    <property type="nucleotide sequence ID" value="NZ_CP034669.1"/>
</dbReference>
<name>A0A410RMT0_CORCK</name>
<accession>A0A410RMT0</accession>
<evidence type="ECO:0008006" key="3">
    <source>
        <dbReference type="Google" id="ProtNLM"/>
    </source>
</evidence>
<evidence type="ECO:0000313" key="2">
    <source>
        <dbReference type="Proteomes" id="UP000288758"/>
    </source>
</evidence>
<sequence>MSSDSRIQTRAAVLTAMFALALGCADFERGPVAADAGEPPIDGGGEGDAGGAVSFASDVHPLLTTGCQSCHRGGGAAGNTSFLLTGDADADYAAAISLTDTSNPSASRLLRKTSGAGHGGGAVYGADTPEYQTLLAWISGGAQP</sequence>
<gene>
    <name evidence="1" type="ORF">EJ065_1555</name>
</gene>
<dbReference type="Proteomes" id="UP000288758">
    <property type="component" value="Chromosome"/>
</dbReference>
<dbReference type="PROSITE" id="PS51257">
    <property type="entry name" value="PROKAR_LIPOPROTEIN"/>
    <property type="match status" value="1"/>
</dbReference>
<proteinExistence type="predicted"/>
<evidence type="ECO:0000313" key="1">
    <source>
        <dbReference type="EMBL" id="QAT83155.1"/>
    </source>
</evidence>
<protein>
    <recommendedName>
        <fullName evidence="3">Cytochrome c domain-containing protein</fullName>
    </recommendedName>
</protein>
<reference evidence="1 2" key="1">
    <citation type="submission" date="2018-12" db="EMBL/GenBank/DDBJ databases">
        <title>Complete Genome Sequence of the Corallopyronin A producing Myxobacterium Corallococcus coralloides B035.</title>
        <authorList>
            <person name="Bouhired S.M."/>
            <person name="Rupp O."/>
            <person name="Blom J."/>
            <person name="Schaeberle T.F."/>
            <person name="Kehraus S."/>
            <person name="Schiefer A."/>
            <person name="Pfarr K."/>
            <person name="Goesmann A."/>
            <person name="Hoerauf A."/>
            <person name="Koenig G.M."/>
        </authorList>
    </citation>
    <scope>NUCLEOTIDE SEQUENCE [LARGE SCALE GENOMIC DNA]</scope>
    <source>
        <strain evidence="1 2">B035</strain>
    </source>
</reference>
<dbReference type="EMBL" id="CP034669">
    <property type="protein sequence ID" value="QAT83155.1"/>
    <property type="molecule type" value="Genomic_DNA"/>
</dbReference>
<dbReference type="AlphaFoldDB" id="A0A410RMT0"/>
<organism evidence="1 2">
    <name type="scientific">Corallococcus coralloides</name>
    <name type="common">Myxococcus coralloides</name>
    <dbReference type="NCBI Taxonomy" id="184914"/>
    <lineage>
        <taxon>Bacteria</taxon>
        <taxon>Pseudomonadati</taxon>
        <taxon>Myxococcota</taxon>
        <taxon>Myxococcia</taxon>
        <taxon>Myxococcales</taxon>
        <taxon>Cystobacterineae</taxon>
        <taxon>Myxococcaceae</taxon>
        <taxon>Corallococcus</taxon>
    </lineage>
</organism>